<feature type="transmembrane region" description="Helical" evidence="1">
    <location>
        <begin position="192"/>
        <end position="213"/>
    </location>
</feature>
<gene>
    <name evidence="2" type="ORF">ACFFUQ_14815</name>
</gene>
<protein>
    <recommendedName>
        <fullName evidence="4">DUF393 domain-containing protein</fullName>
    </recommendedName>
</protein>
<comment type="caution">
    <text evidence="2">The sequence shown here is derived from an EMBL/GenBank/DDBJ whole genome shotgun (WGS) entry which is preliminary data.</text>
</comment>
<reference evidence="2 3" key="1">
    <citation type="submission" date="2024-09" db="EMBL/GenBank/DDBJ databases">
        <authorList>
            <person name="Sun Q."/>
            <person name="Mori K."/>
        </authorList>
    </citation>
    <scope>NUCLEOTIDE SEQUENCE [LARGE SCALE GENOMIC DNA]</scope>
    <source>
        <strain evidence="2 3">CECT 7908</strain>
    </source>
</reference>
<keyword evidence="1" id="KW-0472">Membrane</keyword>
<feature type="transmembrane region" description="Helical" evidence="1">
    <location>
        <begin position="166"/>
        <end position="185"/>
    </location>
</feature>
<proteinExistence type="predicted"/>
<keyword evidence="3" id="KW-1185">Reference proteome</keyword>
<keyword evidence="1" id="KW-1133">Transmembrane helix</keyword>
<dbReference type="EMBL" id="JBHMEX010000043">
    <property type="protein sequence ID" value="MFB9065296.1"/>
    <property type="molecule type" value="Genomic_DNA"/>
</dbReference>
<feature type="transmembrane region" description="Helical" evidence="1">
    <location>
        <begin position="219"/>
        <end position="239"/>
    </location>
</feature>
<evidence type="ECO:0000313" key="3">
    <source>
        <dbReference type="Proteomes" id="UP001589589"/>
    </source>
</evidence>
<keyword evidence="1" id="KW-0812">Transmembrane</keyword>
<feature type="transmembrane region" description="Helical" evidence="1">
    <location>
        <begin position="251"/>
        <end position="271"/>
    </location>
</feature>
<accession>A0ABV5FP30</accession>
<name>A0ABV5FP30_9FLAO</name>
<feature type="transmembrane region" description="Helical" evidence="1">
    <location>
        <begin position="135"/>
        <end position="154"/>
    </location>
</feature>
<organism evidence="2 3">
    <name type="scientific">Flavobacterium branchiarum</name>
    <dbReference type="NCBI Taxonomy" id="1114870"/>
    <lineage>
        <taxon>Bacteria</taxon>
        <taxon>Pseudomonadati</taxon>
        <taxon>Bacteroidota</taxon>
        <taxon>Flavobacteriia</taxon>
        <taxon>Flavobacteriales</taxon>
        <taxon>Flavobacteriaceae</taxon>
        <taxon>Flavobacterium</taxon>
    </lineage>
</organism>
<sequence length="273" mass="31596">MKTLQNQTLIYDENCPLCNLYTSGFIKTGMLDGNGRKSYCQLSQEEQNLINIKQASNEIALIDNKNKTVIYGIDSLLKVVGFSFPLIEKIGKTKPINFILRKLYSFISYNRKVIMPNRINKEVKLQCIPDFNYKYRFVFIAFSLTITAYTLFQYSNIIPAFPKSSILREIVIASSQIIFQSLFLIKSNRNTILNYIGNLMSVSLMGSLILMPIVLLNQFIKLSEMLLLGWFAVTVLIMFAEHFRRIKILELPSYLSYTWVLYRIIALFLILNL</sequence>
<evidence type="ECO:0000256" key="1">
    <source>
        <dbReference type="SAM" id="Phobius"/>
    </source>
</evidence>
<evidence type="ECO:0008006" key="4">
    <source>
        <dbReference type="Google" id="ProtNLM"/>
    </source>
</evidence>
<evidence type="ECO:0000313" key="2">
    <source>
        <dbReference type="EMBL" id="MFB9065296.1"/>
    </source>
</evidence>
<dbReference type="RefSeq" id="WP_290260361.1">
    <property type="nucleotide sequence ID" value="NZ_JAUFQQ010000003.1"/>
</dbReference>
<dbReference type="Proteomes" id="UP001589589">
    <property type="component" value="Unassembled WGS sequence"/>
</dbReference>